<dbReference type="InterPro" id="IPR032508">
    <property type="entry name" value="FecR_C"/>
</dbReference>
<dbReference type="PIRSF" id="PIRSF018266">
    <property type="entry name" value="FecR"/>
    <property type="match status" value="1"/>
</dbReference>
<sequence>MNNIPEHIEILMAQYFDGSITDVGKSELDEWLERDVNNQKMFDINAEIWEASSVYRKQEFDVNQAWNKVSRKINLEDNQALPANKVIPFTPFHRKAAVILAIATLGLVTYFLLQNSSESVTHIAENGIEEITLTDSTFITLNNNAELTYPNVFVKDERRVKLQGEAFFKVRHNPKQPFIIEVSNIEVKVLGTEFYVISNEDRNTVTVSVSSGKVSVRSLKSNETHLLTNTESINYTISKDQFDEKQEINSNEYYWHQNILAFKNRSLTEVFEVLENQFGVVIEYPSKLSKCRYSSRMKTESAEEVIKQLCLIFELEYSKDSNHFVIQGSPNCK</sequence>
<name>A0A6N9NKC3_9FLAO</name>
<evidence type="ECO:0000259" key="2">
    <source>
        <dbReference type="Pfam" id="PF16344"/>
    </source>
</evidence>
<gene>
    <name evidence="3" type="ORF">GQN54_13535</name>
</gene>
<dbReference type="Gene3D" id="2.60.120.1440">
    <property type="match status" value="1"/>
</dbReference>
<organism evidence="3 4">
    <name type="scientific">Acidiluteibacter ferrifornacis</name>
    <dbReference type="NCBI Taxonomy" id="2692424"/>
    <lineage>
        <taxon>Bacteria</taxon>
        <taxon>Pseudomonadati</taxon>
        <taxon>Bacteroidota</taxon>
        <taxon>Flavobacteriia</taxon>
        <taxon>Flavobacteriales</taxon>
        <taxon>Cryomorphaceae</taxon>
        <taxon>Acidiluteibacter</taxon>
    </lineage>
</organism>
<dbReference type="PANTHER" id="PTHR30273">
    <property type="entry name" value="PERIPLASMIC SIGNAL SENSOR AND SIGMA FACTOR ACTIVATOR FECR-RELATED"/>
    <property type="match status" value="1"/>
</dbReference>
<proteinExistence type="predicted"/>
<comment type="caution">
    <text evidence="3">The sequence shown here is derived from an EMBL/GenBank/DDBJ whole genome shotgun (WGS) entry which is preliminary data.</text>
</comment>
<dbReference type="PANTHER" id="PTHR30273:SF2">
    <property type="entry name" value="PROTEIN FECR"/>
    <property type="match status" value="1"/>
</dbReference>
<keyword evidence="4" id="KW-1185">Reference proteome</keyword>
<evidence type="ECO:0000313" key="3">
    <source>
        <dbReference type="EMBL" id="NBG67146.1"/>
    </source>
</evidence>
<accession>A0A6N9NKC3</accession>
<evidence type="ECO:0000259" key="1">
    <source>
        <dbReference type="Pfam" id="PF04773"/>
    </source>
</evidence>
<evidence type="ECO:0000313" key="4">
    <source>
        <dbReference type="Proteomes" id="UP000470771"/>
    </source>
</evidence>
<dbReference type="InterPro" id="IPR006860">
    <property type="entry name" value="FecR"/>
</dbReference>
<dbReference type="RefSeq" id="WP_160634091.1">
    <property type="nucleotide sequence ID" value="NZ_WWNE01000012.1"/>
</dbReference>
<feature type="domain" description="FecR protein" evidence="1">
    <location>
        <begin position="124"/>
        <end position="214"/>
    </location>
</feature>
<dbReference type="AlphaFoldDB" id="A0A6N9NKC3"/>
<feature type="domain" description="Protein FecR C-terminal" evidence="2">
    <location>
        <begin position="260"/>
        <end position="325"/>
    </location>
</feature>
<dbReference type="Gene3D" id="3.55.50.30">
    <property type="match status" value="1"/>
</dbReference>
<dbReference type="Pfam" id="PF04773">
    <property type="entry name" value="FecR"/>
    <property type="match status" value="1"/>
</dbReference>
<dbReference type="Proteomes" id="UP000470771">
    <property type="component" value="Unassembled WGS sequence"/>
</dbReference>
<reference evidence="3 4" key="1">
    <citation type="submission" date="2019-12" db="EMBL/GenBank/DDBJ databases">
        <authorList>
            <person name="Zhao J."/>
        </authorList>
    </citation>
    <scope>NUCLEOTIDE SEQUENCE [LARGE SCALE GENOMIC DNA]</scope>
    <source>
        <strain evidence="3 4">S-15</strain>
    </source>
</reference>
<dbReference type="GO" id="GO:0016989">
    <property type="term" value="F:sigma factor antagonist activity"/>
    <property type="evidence" value="ECO:0007669"/>
    <property type="project" value="TreeGrafter"/>
</dbReference>
<dbReference type="InterPro" id="IPR012373">
    <property type="entry name" value="Ferrdict_sens_TM"/>
</dbReference>
<dbReference type="Pfam" id="PF16344">
    <property type="entry name" value="FecR_C"/>
    <property type="match status" value="1"/>
</dbReference>
<dbReference type="EMBL" id="WWNE01000012">
    <property type="protein sequence ID" value="NBG67146.1"/>
    <property type="molecule type" value="Genomic_DNA"/>
</dbReference>
<protein>
    <submittedName>
        <fullName evidence="3">DUF4974 domain-containing protein</fullName>
    </submittedName>
</protein>